<keyword evidence="2" id="KW-0479">Metal-binding</keyword>
<evidence type="ECO:0000256" key="3">
    <source>
        <dbReference type="ARBA" id="ARBA00022771"/>
    </source>
</evidence>
<reference evidence="9 10" key="1">
    <citation type="submission" date="2020-06" db="EMBL/GenBank/DDBJ databases">
        <title>The endosymbiont of the kinetoplastid Bodo saltans is a Paracaedibacter-like alpha-proteobacterium possessing a putative toxin-antitoxin system.</title>
        <authorList>
            <person name="Midha S."/>
            <person name="Rigden D.J."/>
            <person name="Siozios S."/>
            <person name="Hurst G.D.D."/>
            <person name="Jackson A.P."/>
        </authorList>
    </citation>
    <scope>NUCLEOTIDE SEQUENCE [LARGE SCALE GENOMIC DNA]</scope>
    <source>
        <strain evidence="9">Lake Konstanz</strain>
    </source>
</reference>
<dbReference type="AlphaFoldDB" id="A0A7L9RV34"/>
<dbReference type="KEGG" id="pbal:CPBP_01230"/>
<dbReference type="SUPFAM" id="SSF57716">
    <property type="entry name" value="Glucocorticoid receptor-like (DNA-binding domain)"/>
    <property type="match status" value="1"/>
</dbReference>
<dbReference type="PROSITE" id="PS01102">
    <property type="entry name" value="ZF_DKSA_1"/>
    <property type="match status" value="1"/>
</dbReference>
<evidence type="ECO:0000259" key="8">
    <source>
        <dbReference type="Pfam" id="PF21157"/>
    </source>
</evidence>
<evidence type="ECO:0000256" key="4">
    <source>
        <dbReference type="ARBA" id="ARBA00022833"/>
    </source>
</evidence>
<accession>A0A7L9RV34</accession>
<evidence type="ECO:0000259" key="7">
    <source>
        <dbReference type="Pfam" id="PF01258"/>
    </source>
</evidence>
<dbReference type="Proteomes" id="UP000594001">
    <property type="component" value="Chromosome"/>
</dbReference>
<dbReference type="InterPro" id="IPR012784">
    <property type="entry name" value="DksA_RNA_pol-bd"/>
</dbReference>
<feature type="domain" description="DnaK suppressor protein DksA N-terminal" evidence="8">
    <location>
        <begin position="31"/>
        <end position="100"/>
    </location>
</feature>
<feature type="zinc finger region" description="dksA C4-type" evidence="5">
    <location>
        <begin position="108"/>
        <end position="132"/>
    </location>
</feature>
<dbReference type="EMBL" id="CP054719">
    <property type="protein sequence ID" value="QOL20436.1"/>
    <property type="molecule type" value="Genomic_DNA"/>
</dbReference>
<dbReference type="Pfam" id="PF21157">
    <property type="entry name" value="DksA_N"/>
    <property type="match status" value="1"/>
</dbReference>
<evidence type="ECO:0000313" key="10">
    <source>
        <dbReference type="Proteomes" id="UP000594001"/>
    </source>
</evidence>
<name>A0A7L9RV34_9PROT</name>
<sequence length="145" mass="16973">MISMVLDEKIADISEDYLPAKDEEFMGAKMREFFRQKLLGWRKELTQEYTQAVLTLQDQTHNESDPNDRATSEVDMRMTMRAMDRARKLINKIDEALLRIKNGTYGYCEQTDDPIEVARLEARPVATLCFKAQEALERIEKVHRD</sequence>
<dbReference type="SUPFAM" id="SSF109635">
    <property type="entry name" value="DnaK suppressor protein DksA, alpha-hairpin domain"/>
    <property type="match status" value="1"/>
</dbReference>
<protein>
    <submittedName>
        <fullName evidence="9">RNA polymerase-binding transcription factor DksA</fullName>
    </submittedName>
</protein>
<dbReference type="Gene3D" id="1.20.120.910">
    <property type="entry name" value="DksA, coiled-coil domain"/>
    <property type="match status" value="1"/>
</dbReference>
<evidence type="ECO:0000256" key="2">
    <source>
        <dbReference type="ARBA" id="ARBA00022723"/>
    </source>
</evidence>
<keyword evidence="1" id="KW-0963">Cytoplasm</keyword>
<dbReference type="InterPro" id="IPR048489">
    <property type="entry name" value="DksA_N"/>
</dbReference>
<keyword evidence="10" id="KW-1185">Reference proteome</keyword>
<feature type="region of interest" description="Disordered" evidence="6">
    <location>
        <begin position="57"/>
        <end position="77"/>
    </location>
</feature>
<evidence type="ECO:0000313" key="9">
    <source>
        <dbReference type="EMBL" id="QOL20436.1"/>
    </source>
</evidence>
<dbReference type="Pfam" id="PF01258">
    <property type="entry name" value="zf-dskA_traR"/>
    <property type="match status" value="1"/>
</dbReference>
<dbReference type="PANTHER" id="PTHR33823">
    <property type="entry name" value="RNA POLYMERASE-BINDING TRANSCRIPTION FACTOR DKSA-RELATED"/>
    <property type="match status" value="1"/>
</dbReference>
<keyword evidence="4" id="KW-0862">Zinc</keyword>
<dbReference type="PROSITE" id="PS51128">
    <property type="entry name" value="ZF_DKSA_2"/>
    <property type="match status" value="1"/>
</dbReference>
<dbReference type="InterPro" id="IPR000962">
    <property type="entry name" value="Znf_DskA_TraR"/>
</dbReference>
<proteinExistence type="predicted"/>
<evidence type="ECO:0000256" key="6">
    <source>
        <dbReference type="SAM" id="MobiDB-lite"/>
    </source>
</evidence>
<evidence type="ECO:0000256" key="5">
    <source>
        <dbReference type="PROSITE-ProRule" id="PRU00510"/>
    </source>
</evidence>
<dbReference type="InterPro" id="IPR037187">
    <property type="entry name" value="DnaK_N"/>
</dbReference>
<gene>
    <name evidence="9" type="primary">dksA</name>
    <name evidence="9" type="ORF">CPBP_01230</name>
</gene>
<dbReference type="InterPro" id="IPR020458">
    <property type="entry name" value="Znf_DskA_TraR_CS"/>
</dbReference>
<keyword evidence="3" id="KW-0863">Zinc-finger</keyword>
<dbReference type="GO" id="GO:0008270">
    <property type="term" value="F:zinc ion binding"/>
    <property type="evidence" value="ECO:0007669"/>
    <property type="project" value="UniProtKB-KW"/>
</dbReference>
<dbReference type="PANTHER" id="PTHR33823:SF2">
    <property type="entry name" value="RNA POLYMERASE-BINDING TRANSCRIPTION FACTOR DKSA"/>
    <property type="match status" value="1"/>
</dbReference>
<feature type="compositionally biased region" description="Basic and acidic residues" evidence="6">
    <location>
        <begin position="60"/>
        <end position="77"/>
    </location>
</feature>
<feature type="domain" description="Zinc finger DksA/TraR C4-type" evidence="7">
    <location>
        <begin position="103"/>
        <end position="138"/>
    </location>
</feature>
<organism evidence="9 10">
    <name type="scientific">Candidatus Bodocaedibacter vickermanii</name>
    <dbReference type="NCBI Taxonomy" id="2741701"/>
    <lineage>
        <taxon>Bacteria</taxon>
        <taxon>Pseudomonadati</taxon>
        <taxon>Pseudomonadota</taxon>
        <taxon>Alphaproteobacteria</taxon>
        <taxon>Holosporales</taxon>
        <taxon>Candidatus Paracaedibacteraceae</taxon>
        <taxon>Candidatus Bodocaedibacter</taxon>
    </lineage>
</organism>
<dbReference type="NCBIfam" id="TIGR02420">
    <property type="entry name" value="dksA"/>
    <property type="match status" value="1"/>
</dbReference>
<evidence type="ECO:0000256" key="1">
    <source>
        <dbReference type="ARBA" id="ARBA00022490"/>
    </source>
</evidence>